<evidence type="ECO:0000256" key="3">
    <source>
        <dbReference type="ARBA" id="ARBA00023163"/>
    </source>
</evidence>
<accession>A0A1I3TSZ8</accession>
<dbReference type="STRING" id="115433.SAMN05421835_10843"/>
<keyword evidence="2" id="KW-0238">DNA-binding</keyword>
<dbReference type="PANTHER" id="PTHR38465:SF2">
    <property type="entry name" value="HTH-TYPE TRANSCRIPTIONAL REGULATOR MMPR5"/>
    <property type="match status" value="1"/>
</dbReference>
<dbReference type="OrthoDB" id="67158at2"/>
<dbReference type="Gene3D" id="1.10.287.160">
    <property type="entry name" value="HR1 repeat"/>
    <property type="match status" value="1"/>
</dbReference>
<dbReference type="RefSeq" id="WP_091507927.1">
    <property type="nucleotide sequence ID" value="NZ_FORP01000008.1"/>
</dbReference>
<keyword evidence="1" id="KW-0805">Transcription regulation</keyword>
<sequence>MDEQLLDWVERVSAFLTEQYGQPPIAGRILGWLMICDPPEQSAAQIAGAIAASRASLTSNMRLLVGAGLVSKRTRRGERTTYFRMEDDAWERVIRARIASLASFRQLTKAGLDLAGRADPARLRDADRAFAWMAEVFEQAKGPGDA</sequence>
<keyword evidence="5" id="KW-1185">Reference proteome</keyword>
<name>A0A1I3TSZ8_9PSEU</name>
<evidence type="ECO:0000256" key="2">
    <source>
        <dbReference type="ARBA" id="ARBA00023125"/>
    </source>
</evidence>
<evidence type="ECO:0000313" key="4">
    <source>
        <dbReference type="EMBL" id="SFJ73742.1"/>
    </source>
</evidence>
<dbReference type="SUPFAM" id="SSF46785">
    <property type="entry name" value="Winged helix' DNA-binding domain"/>
    <property type="match status" value="1"/>
</dbReference>
<dbReference type="GO" id="GO:0003677">
    <property type="term" value="F:DNA binding"/>
    <property type="evidence" value="ECO:0007669"/>
    <property type="project" value="UniProtKB-KW"/>
</dbReference>
<dbReference type="InterPro" id="IPR052362">
    <property type="entry name" value="HTH-GbsR_regulator"/>
</dbReference>
<gene>
    <name evidence="4" type="ORF">SAMN05421835_10843</name>
</gene>
<keyword evidence="3" id="KW-0804">Transcription</keyword>
<dbReference type="Proteomes" id="UP000199025">
    <property type="component" value="Unassembled WGS sequence"/>
</dbReference>
<proteinExistence type="predicted"/>
<protein>
    <recommendedName>
        <fullName evidence="6">DNA-binding transcriptional regulator GbsR, MarR family</fullName>
    </recommendedName>
</protein>
<dbReference type="InterPro" id="IPR036390">
    <property type="entry name" value="WH_DNA-bd_sf"/>
</dbReference>
<dbReference type="AlphaFoldDB" id="A0A1I3TSZ8"/>
<dbReference type="EMBL" id="FORP01000008">
    <property type="protein sequence ID" value="SFJ73742.1"/>
    <property type="molecule type" value="Genomic_DNA"/>
</dbReference>
<reference evidence="4 5" key="1">
    <citation type="submission" date="2016-10" db="EMBL/GenBank/DDBJ databases">
        <authorList>
            <person name="de Groot N.N."/>
        </authorList>
    </citation>
    <scope>NUCLEOTIDE SEQUENCE [LARGE SCALE GENOMIC DNA]</scope>
    <source>
        <strain evidence="4 5">DSM 44468</strain>
    </source>
</reference>
<dbReference type="Gene3D" id="1.10.10.10">
    <property type="entry name" value="Winged helix-like DNA-binding domain superfamily/Winged helix DNA-binding domain"/>
    <property type="match status" value="1"/>
</dbReference>
<evidence type="ECO:0000313" key="5">
    <source>
        <dbReference type="Proteomes" id="UP000199025"/>
    </source>
</evidence>
<evidence type="ECO:0000256" key="1">
    <source>
        <dbReference type="ARBA" id="ARBA00023015"/>
    </source>
</evidence>
<evidence type="ECO:0008006" key="6">
    <source>
        <dbReference type="Google" id="ProtNLM"/>
    </source>
</evidence>
<organism evidence="4 5">
    <name type="scientific">Amycolatopsis sacchari</name>
    <dbReference type="NCBI Taxonomy" id="115433"/>
    <lineage>
        <taxon>Bacteria</taxon>
        <taxon>Bacillati</taxon>
        <taxon>Actinomycetota</taxon>
        <taxon>Actinomycetes</taxon>
        <taxon>Pseudonocardiales</taxon>
        <taxon>Pseudonocardiaceae</taxon>
        <taxon>Amycolatopsis</taxon>
    </lineage>
</organism>
<dbReference type="InterPro" id="IPR036388">
    <property type="entry name" value="WH-like_DNA-bd_sf"/>
</dbReference>
<dbReference type="PANTHER" id="PTHR38465">
    <property type="entry name" value="HTH-TYPE TRANSCRIPTIONAL REGULATOR MJ1563-RELATED"/>
    <property type="match status" value="1"/>
</dbReference>